<feature type="region of interest" description="Disordered" evidence="1">
    <location>
        <begin position="150"/>
        <end position="169"/>
    </location>
</feature>
<sequence>MRSSMADTGKNQPDSGTADLTLHKCQEELWESHSSLQVSFGKHLEDYYCFMWFDYTSICQLHRDSHCVISFMWCHHRQLIVCFVVGGANQDGRWDTSLVRSAVPVISYRDPGCQTAVRPPTKASGGALTTPAGPCLILAPVGAQSQLEHRVGPGRTGATSARETGPLWPLPDGATSADCAVAGEHDGAIHYTYATSTQTHLGGSVEALEVPATQEEPTRAELLAAIHGAGVALEGKIEMVAVEVNLLRADLRKVSDKFKVAEGSIVDLQTEVGTLCKQKAQVTSTVGTLEARLEDSEDRT</sequence>
<evidence type="ECO:0000313" key="3">
    <source>
        <dbReference type="Proteomes" id="UP001066276"/>
    </source>
</evidence>
<dbReference type="AlphaFoldDB" id="A0AAV7QJB3"/>
<reference evidence="2" key="1">
    <citation type="journal article" date="2022" name="bioRxiv">
        <title>Sequencing and chromosome-scale assembly of the giantPleurodeles waltlgenome.</title>
        <authorList>
            <person name="Brown T."/>
            <person name="Elewa A."/>
            <person name="Iarovenko S."/>
            <person name="Subramanian E."/>
            <person name="Araus A.J."/>
            <person name="Petzold A."/>
            <person name="Susuki M."/>
            <person name="Suzuki K.-i.T."/>
            <person name="Hayashi T."/>
            <person name="Toyoda A."/>
            <person name="Oliveira C."/>
            <person name="Osipova E."/>
            <person name="Leigh N.D."/>
            <person name="Simon A."/>
            <person name="Yun M.H."/>
        </authorList>
    </citation>
    <scope>NUCLEOTIDE SEQUENCE</scope>
    <source>
        <strain evidence="2">20211129_DDA</strain>
        <tissue evidence="2">Liver</tissue>
    </source>
</reference>
<evidence type="ECO:0000256" key="1">
    <source>
        <dbReference type="SAM" id="MobiDB-lite"/>
    </source>
</evidence>
<organism evidence="2 3">
    <name type="scientific">Pleurodeles waltl</name>
    <name type="common">Iberian ribbed newt</name>
    <dbReference type="NCBI Taxonomy" id="8319"/>
    <lineage>
        <taxon>Eukaryota</taxon>
        <taxon>Metazoa</taxon>
        <taxon>Chordata</taxon>
        <taxon>Craniata</taxon>
        <taxon>Vertebrata</taxon>
        <taxon>Euteleostomi</taxon>
        <taxon>Amphibia</taxon>
        <taxon>Batrachia</taxon>
        <taxon>Caudata</taxon>
        <taxon>Salamandroidea</taxon>
        <taxon>Salamandridae</taxon>
        <taxon>Pleurodelinae</taxon>
        <taxon>Pleurodeles</taxon>
    </lineage>
</organism>
<keyword evidence="3" id="KW-1185">Reference proteome</keyword>
<accession>A0AAV7QJB3</accession>
<protein>
    <submittedName>
        <fullName evidence="2">Uncharacterized protein</fullName>
    </submittedName>
</protein>
<dbReference type="EMBL" id="JANPWB010000010">
    <property type="protein sequence ID" value="KAJ1138380.1"/>
    <property type="molecule type" value="Genomic_DNA"/>
</dbReference>
<comment type="caution">
    <text evidence="2">The sequence shown here is derived from an EMBL/GenBank/DDBJ whole genome shotgun (WGS) entry which is preliminary data.</text>
</comment>
<proteinExistence type="predicted"/>
<name>A0AAV7QJB3_PLEWA</name>
<dbReference type="Proteomes" id="UP001066276">
    <property type="component" value="Chromosome 6"/>
</dbReference>
<gene>
    <name evidence="2" type="ORF">NDU88_004767</name>
</gene>
<evidence type="ECO:0000313" key="2">
    <source>
        <dbReference type="EMBL" id="KAJ1138380.1"/>
    </source>
</evidence>